<keyword evidence="2" id="KW-0472">Membrane</keyword>
<evidence type="ECO:0000313" key="4">
    <source>
        <dbReference type="Proteomes" id="UP000234271"/>
    </source>
</evidence>
<evidence type="ECO:0000256" key="2">
    <source>
        <dbReference type="SAM" id="Phobius"/>
    </source>
</evidence>
<feature type="transmembrane region" description="Helical" evidence="2">
    <location>
        <begin position="40"/>
        <end position="68"/>
    </location>
</feature>
<dbReference type="EMBL" id="CP018889">
    <property type="protein sequence ID" value="AUI68529.2"/>
    <property type="molecule type" value="Genomic_DNA"/>
</dbReference>
<dbReference type="STRING" id="288004.AL038_16940"/>
<evidence type="ECO:0000256" key="1">
    <source>
        <dbReference type="SAM" id="MobiDB-lite"/>
    </source>
</evidence>
<proteinExistence type="predicted"/>
<dbReference type="Proteomes" id="UP000234271">
    <property type="component" value="Chromosome"/>
</dbReference>
<feature type="region of interest" description="Disordered" evidence="1">
    <location>
        <begin position="304"/>
        <end position="324"/>
    </location>
</feature>
<evidence type="ECO:0000313" key="3">
    <source>
        <dbReference type="EMBL" id="AUI68529.2"/>
    </source>
</evidence>
<keyword evidence="4" id="KW-1185">Reference proteome</keyword>
<gene>
    <name evidence="3" type="ORF">BLE401_07300</name>
</gene>
<sequence length="388" mass="43439">MMNLIHLRQNTLLFSALFVAIGMACNAIFYWHLASDALSSVIYVILGLSFDGFKILLLPLAFVFFVVLQRPFMAFASVTIWLCLTVISLIAAYGFFTTVQAQAEKQNLQESPQYQSLQQSLTNINAQLDKLASYASIDVVGIQQKLAQNQQPRLQQLQQEMSAYAEPDCTPKRDKNGSSFKSRAVEYCNQLKAIEAEMQPYLAQIENYNQYRALMTNRERLLNQLATFNQAEHLVEIVNPTFIAIGKQINMEGDAVKRAILTFTAIATEVLGTFAALVVAILSIGNKINDKKRNAYKVKIDESEENNATDATEPTNRLGRYDTGIRTGMDNRFKEVTEAILTGDCSPTLSQLQKRFSMGTPVAKDYLSALAEQGHLVRKENGQYKLAE</sequence>
<protein>
    <submittedName>
        <fullName evidence="3">Uncharacterized protein</fullName>
    </submittedName>
</protein>
<keyword evidence="2" id="KW-1133">Transmembrane helix</keyword>
<dbReference type="AlphaFoldDB" id="A0A2N9YDU7"/>
<reference evidence="4" key="1">
    <citation type="submission" date="2016-12" db="EMBL/GenBank/DDBJ databases">
        <title>Complete Genome Sequence of Beggiatoa leptomitiformis D-401.</title>
        <authorList>
            <person name="Fomenkov A."/>
            <person name="Vincze T."/>
            <person name="Grabovich M."/>
            <person name="Anton B.P."/>
            <person name="Dubinina G."/>
            <person name="Orlova M."/>
            <person name="Belousova E."/>
            <person name="Roberts R.J."/>
        </authorList>
    </citation>
    <scope>NUCLEOTIDE SEQUENCE [LARGE SCALE GENOMIC DNA]</scope>
    <source>
        <strain evidence="4">D-401</strain>
    </source>
</reference>
<organism evidence="3 4">
    <name type="scientific">Beggiatoa leptomitoformis</name>
    <dbReference type="NCBI Taxonomy" id="288004"/>
    <lineage>
        <taxon>Bacteria</taxon>
        <taxon>Pseudomonadati</taxon>
        <taxon>Pseudomonadota</taxon>
        <taxon>Gammaproteobacteria</taxon>
        <taxon>Thiotrichales</taxon>
        <taxon>Thiotrichaceae</taxon>
        <taxon>Beggiatoa</taxon>
    </lineage>
</organism>
<dbReference type="RefSeq" id="WP_145917126.1">
    <property type="nucleotide sequence ID" value="NZ_CP012373.2"/>
</dbReference>
<accession>A0A2N9YDU7</accession>
<feature type="transmembrane region" description="Helical" evidence="2">
    <location>
        <begin position="75"/>
        <end position="96"/>
    </location>
</feature>
<feature type="transmembrane region" description="Helical" evidence="2">
    <location>
        <begin position="260"/>
        <end position="284"/>
    </location>
</feature>
<feature type="transmembrane region" description="Helical" evidence="2">
    <location>
        <begin position="12"/>
        <end position="34"/>
    </location>
</feature>
<name>A0A2N9YDU7_9GAMM</name>
<dbReference type="OrthoDB" id="5628804at2"/>
<keyword evidence="2" id="KW-0812">Transmembrane</keyword>